<dbReference type="KEGG" id="mtun:MTUNDRAET4_3639"/>
<evidence type="ECO:0000313" key="2">
    <source>
        <dbReference type="Proteomes" id="UP000294360"/>
    </source>
</evidence>
<protein>
    <submittedName>
        <fullName evidence="1">Uncharacterized protein</fullName>
    </submittedName>
</protein>
<organism evidence="1 2">
    <name type="scientific">Methylocella tundrae</name>
    <dbReference type="NCBI Taxonomy" id="227605"/>
    <lineage>
        <taxon>Bacteria</taxon>
        <taxon>Pseudomonadati</taxon>
        <taxon>Pseudomonadota</taxon>
        <taxon>Alphaproteobacteria</taxon>
        <taxon>Hyphomicrobiales</taxon>
        <taxon>Beijerinckiaceae</taxon>
        <taxon>Methylocella</taxon>
    </lineage>
</organism>
<dbReference type="EMBL" id="LR536450">
    <property type="protein sequence ID" value="VFU10526.1"/>
    <property type="molecule type" value="Genomic_DNA"/>
</dbReference>
<accession>A0A4U8Z4W6</accession>
<gene>
    <name evidence="1" type="ORF">MTUNDRAET4_3639</name>
</gene>
<dbReference type="AlphaFoldDB" id="A0A4U8Z4W6"/>
<sequence length="75" mass="8432">MPRCSALRIASWKSSRRCASGSKYCFRSMRGGYQHSHLLTSVDEYTGRLLEWGRSKVAGPPIIETLVHIHGLKLS</sequence>
<reference evidence="1 2" key="1">
    <citation type="submission" date="2019-03" db="EMBL/GenBank/DDBJ databases">
        <authorList>
            <person name="Kox A.R. M."/>
        </authorList>
    </citation>
    <scope>NUCLEOTIDE SEQUENCE [LARGE SCALE GENOMIC DNA]</scope>
    <source>
        <strain evidence="1">MTUNDRAET4 annotated genome</strain>
    </source>
</reference>
<name>A0A4U8Z4W6_METTU</name>
<proteinExistence type="predicted"/>
<evidence type="ECO:0000313" key="1">
    <source>
        <dbReference type="EMBL" id="VFU10526.1"/>
    </source>
</evidence>
<dbReference type="Proteomes" id="UP000294360">
    <property type="component" value="Chromosome"/>
</dbReference>